<dbReference type="InterPro" id="IPR012910">
    <property type="entry name" value="Plug_dom"/>
</dbReference>
<evidence type="ECO:0000256" key="2">
    <source>
        <dbReference type="ARBA" id="ARBA00023136"/>
    </source>
</evidence>
<dbReference type="AlphaFoldDB" id="A0A9X1HX14"/>
<dbReference type="InterPro" id="IPR036942">
    <property type="entry name" value="Beta-barrel_TonB_sf"/>
</dbReference>
<dbReference type="InterPro" id="IPR037066">
    <property type="entry name" value="Plug_dom_sf"/>
</dbReference>
<dbReference type="SUPFAM" id="SSF56935">
    <property type="entry name" value="Porins"/>
    <property type="match status" value="1"/>
</dbReference>
<keyword evidence="2" id="KW-0472">Membrane</keyword>
<feature type="domain" description="TonB-dependent receptor plug" evidence="5">
    <location>
        <begin position="216"/>
        <end position="293"/>
    </location>
</feature>
<evidence type="ECO:0000256" key="3">
    <source>
        <dbReference type="ARBA" id="ARBA00023237"/>
    </source>
</evidence>
<proteinExistence type="predicted"/>
<organism evidence="6 7">
    <name type="scientific">Neotamlana laminarinivorans</name>
    <dbReference type="NCBI Taxonomy" id="2883124"/>
    <lineage>
        <taxon>Bacteria</taxon>
        <taxon>Pseudomonadati</taxon>
        <taxon>Bacteroidota</taxon>
        <taxon>Flavobacteriia</taxon>
        <taxon>Flavobacteriales</taxon>
        <taxon>Flavobacteriaceae</taxon>
        <taxon>Neotamlana</taxon>
    </lineage>
</organism>
<dbReference type="RefSeq" id="WP_226540551.1">
    <property type="nucleotide sequence ID" value="NZ_JAJAPW010000001.1"/>
</dbReference>
<feature type="signal peptide" evidence="4">
    <location>
        <begin position="1"/>
        <end position="27"/>
    </location>
</feature>
<sequence length="819" mass="94042">MKLNFASNKYFLVFFCFWALNFSFSQTGNTVKLSDKLSELERKFDVHFSYNHTFFDTLLINKNITCDSISNCLEVIQQKIPVTITSNDGKFFTIIPNRDTLIFKAIDVETNESAMSLQYQINNEAHKVVHEEQGIFTINNVFPLDSIHFYSNFYKTVHLQVKDLQKTKSLKLYKQQISLSKVLLKSYLTSGIDSRIRDHSLQINTEVLGLLAGETDGDIFNVLNNAPGIHSPSGKSGNLNFRGSTYDQNLVQIDDIPIYHSGHFLGAISPYNASIISNIELQRNMLPVKWGGRVGGLINMTTNSKIPDSTTYEVSVNTLFAGATLNTNIAKNKLSLIAAFRSSYSQFKTPKLTAISELIFQGSKLETVSDEINSSDDFDMGFSDMNAKLNYKINNKHTATLSFINIQNRLYAQVDSNDNSDQIDYRDLELDNWGITGKWKANLSKKWITEVRLSKSKMNLYSESEGFIAEERNSYQKYDNTIKDTRLITEAIYNYNDNLQFEAGYTLTEHSIISNELEEENEINTERKQNSVVHSNYLSLHKNWKDTFILTFGFHNNYYVPLKKLYVNPRILASYKLDNRWYLKSSLGTSNQFIQKKFTNDFDDFNITNQLWYLPKEDINPLKGTQAMIGGVFENSKWLFDLELYHKKTKDVTNKSDNEHGNIISKGANLFIKRRWNSIETWVSYALSRTETDFNGVTTTAFYDQTHVVNLTGLLNIKKWKLALSWGYFSGMPIIFPDETDNNNFDINFSDRFDALHQLDFSASYTFYNPSKPIKSVIGLSIINVYNQDNVVNVFQNTSNSTFRKASKFSPNLQLNLFF</sequence>
<dbReference type="EMBL" id="JAJAPW010000001">
    <property type="protein sequence ID" value="MCB4797704.1"/>
    <property type="molecule type" value="Genomic_DNA"/>
</dbReference>
<evidence type="ECO:0000259" key="5">
    <source>
        <dbReference type="Pfam" id="PF07715"/>
    </source>
</evidence>
<keyword evidence="3" id="KW-0998">Cell outer membrane</keyword>
<accession>A0A9X1HX14</accession>
<gene>
    <name evidence="6" type="ORF">LG649_02535</name>
</gene>
<dbReference type="Gene3D" id="2.170.130.10">
    <property type="entry name" value="TonB-dependent receptor, plug domain"/>
    <property type="match status" value="1"/>
</dbReference>
<dbReference type="Proteomes" id="UP001139199">
    <property type="component" value="Unassembled WGS sequence"/>
</dbReference>
<dbReference type="Pfam" id="PF07715">
    <property type="entry name" value="Plug"/>
    <property type="match status" value="1"/>
</dbReference>
<evidence type="ECO:0000256" key="4">
    <source>
        <dbReference type="SAM" id="SignalP"/>
    </source>
</evidence>
<evidence type="ECO:0000313" key="7">
    <source>
        <dbReference type="Proteomes" id="UP001139199"/>
    </source>
</evidence>
<keyword evidence="6" id="KW-0675">Receptor</keyword>
<name>A0A9X1HX14_9FLAO</name>
<comment type="caution">
    <text evidence="6">The sequence shown here is derived from an EMBL/GenBank/DDBJ whole genome shotgun (WGS) entry which is preliminary data.</text>
</comment>
<evidence type="ECO:0000256" key="1">
    <source>
        <dbReference type="ARBA" id="ARBA00004442"/>
    </source>
</evidence>
<dbReference type="Gene3D" id="2.40.170.20">
    <property type="entry name" value="TonB-dependent receptor, beta-barrel domain"/>
    <property type="match status" value="1"/>
</dbReference>
<protein>
    <submittedName>
        <fullName evidence="6">TonB-dependent receptor plug domain-containing protein</fullName>
    </submittedName>
</protein>
<keyword evidence="4" id="KW-0732">Signal</keyword>
<reference evidence="6" key="1">
    <citation type="submission" date="2021-10" db="EMBL/GenBank/DDBJ databases">
        <title>Tamlana sargassums sp. nov., and Tamlana laminarinivorans sp. nov., two new bacteria isolated from the brown alga.</title>
        <authorList>
            <person name="Li J."/>
        </authorList>
    </citation>
    <scope>NUCLEOTIDE SEQUENCE</scope>
    <source>
        <strain evidence="6">PT2-4</strain>
    </source>
</reference>
<evidence type="ECO:0000313" key="6">
    <source>
        <dbReference type="EMBL" id="MCB4797704.1"/>
    </source>
</evidence>
<feature type="chain" id="PRO_5040758078" evidence="4">
    <location>
        <begin position="28"/>
        <end position="819"/>
    </location>
</feature>
<dbReference type="GO" id="GO:0009279">
    <property type="term" value="C:cell outer membrane"/>
    <property type="evidence" value="ECO:0007669"/>
    <property type="project" value="UniProtKB-SubCell"/>
</dbReference>
<comment type="subcellular location">
    <subcellularLocation>
        <location evidence="1">Cell outer membrane</location>
    </subcellularLocation>
</comment>
<keyword evidence="7" id="KW-1185">Reference proteome</keyword>